<sequence length="129" mass="14353">MRSWLLALPQVLLLYVFAWAGKWISMVLPLQIPGSLIGMGMLFLCLQLGWIRLSWVQAGATLVFSQMILFFVPAIAGIMQYPWLLGMKGLLVLIIVVSGSALVMISTGVIAERMFKLGEVKRRDSVENL</sequence>
<evidence type="ECO:0000256" key="2">
    <source>
        <dbReference type="ARBA" id="ARBA00022475"/>
    </source>
</evidence>
<dbReference type="InterPro" id="IPR005538">
    <property type="entry name" value="LrgA/CidA"/>
</dbReference>
<feature type="transmembrane region" description="Helical" evidence="6">
    <location>
        <begin position="62"/>
        <end position="84"/>
    </location>
</feature>
<evidence type="ECO:0000256" key="6">
    <source>
        <dbReference type="SAM" id="Phobius"/>
    </source>
</evidence>
<keyword evidence="5 6" id="KW-0472">Membrane</keyword>
<dbReference type="EMBL" id="FORT01000003">
    <property type="protein sequence ID" value="SFJ38411.1"/>
    <property type="molecule type" value="Genomic_DNA"/>
</dbReference>
<keyword evidence="3 6" id="KW-0812">Transmembrane</keyword>
<gene>
    <name evidence="7" type="ORF">SAMN05518846_103197</name>
</gene>
<feature type="transmembrane region" description="Helical" evidence="6">
    <location>
        <begin position="90"/>
        <end position="111"/>
    </location>
</feature>
<evidence type="ECO:0000256" key="4">
    <source>
        <dbReference type="ARBA" id="ARBA00022989"/>
    </source>
</evidence>
<dbReference type="AlphaFoldDB" id="A0A1I3QYQ2"/>
<proteinExistence type="predicted"/>
<protein>
    <submittedName>
        <fullName evidence="7">Holin-like protein</fullName>
    </submittedName>
</protein>
<evidence type="ECO:0000256" key="5">
    <source>
        <dbReference type="ARBA" id="ARBA00023136"/>
    </source>
</evidence>
<evidence type="ECO:0000256" key="3">
    <source>
        <dbReference type="ARBA" id="ARBA00022692"/>
    </source>
</evidence>
<keyword evidence="2" id="KW-1003">Cell membrane</keyword>
<evidence type="ECO:0000256" key="1">
    <source>
        <dbReference type="ARBA" id="ARBA00004651"/>
    </source>
</evidence>
<feature type="transmembrane region" description="Helical" evidence="6">
    <location>
        <begin position="30"/>
        <end position="50"/>
    </location>
</feature>
<dbReference type="PANTHER" id="PTHR33931">
    <property type="entry name" value="HOLIN-LIKE PROTEIN CIDA-RELATED"/>
    <property type="match status" value="1"/>
</dbReference>
<name>A0A1I3QYQ2_9BACL</name>
<dbReference type="Proteomes" id="UP000198915">
    <property type="component" value="Unassembled WGS sequence"/>
</dbReference>
<dbReference type="STRING" id="1884381.SAMN05518846_103197"/>
<accession>A0A1I3QYQ2</accession>
<comment type="subcellular location">
    <subcellularLocation>
        <location evidence="1">Cell membrane</location>
        <topology evidence="1">Multi-pass membrane protein</topology>
    </subcellularLocation>
</comment>
<keyword evidence="4 6" id="KW-1133">Transmembrane helix</keyword>
<reference evidence="8" key="1">
    <citation type="submission" date="2016-10" db="EMBL/GenBank/DDBJ databases">
        <authorList>
            <person name="Varghese N."/>
            <person name="Submissions S."/>
        </authorList>
    </citation>
    <scope>NUCLEOTIDE SEQUENCE [LARGE SCALE GENOMIC DNA]</scope>
    <source>
        <strain evidence="8">OK042</strain>
    </source>
</reference>
<keyword evidence="8" id="KW-1185">Reference proteome</keyword>
<dbReference type="RefSeq" id="WP_092267147.1">
    <property type="nucleotide sequence ID" value="NZ_FORT01000003.1"/>
</dbReference>
<organism evidence="7 8">
    <name type="scientific">Brevibacillus centrosporus</name>
    <dbReference type="NCBI Taxonomy" id="54910"/>
    <lineage>
        <taxon>Bacteria</taxon>
        <taxon>Bacillati</taxon>
        <taxon>Bacillota</taxon>
        <taxon>Bacilli</taxon>
        <taxon>Bacillales</taxon>
        <taxon>Paenibacillaceae</taxon>
        <taxon>Brevibacillus</taxon>
    </lineage>
</organism>
<dbReference type="GO" id="GO:0005886">
    <property type="term" value="C:plasma membrane"/>
    <property type="evidence" value="ECO:0007669"/>
    <property type="project" value="UniProtKB-SubCell"/>
</dbReference>
<dbReference type="Pfam" id="PF03788">
    <property type="entry name" value="LrgA"/>
    <property type="match status" value="1"/>
</dbReference>
<dbReference type="PANTHER" id="PTHR33931:SF2">
    <property type="entry name" value="HOLIN-LIKE PROTEIN CIDA"/>
    <property type="match status" value="1"/>
</dbReference>
<evidence type="ECO:0000313" key="8">
    <source>
        <dbReference type="Proteomes" id="UP000198915"/>
    </source>
</evidence>
<evidence type="ECO:0000313" key="7">
    <source>
        <dbReference type="EMBL" id="SFJ38411.1"/>
    </source>
</evidence>